<reference evidence="3 4" key="1">
    <citation type="submission" date="2015-01" db="EMBL/GenBank/DDBJ databases">
        <title>The Genome Sequence of Exophiala xenobiotica CBS118157.</title>
        <authorList>
            <consortium name="The Broad Institute Genomics Platform"/>
            <person name="Cuomo C."/>
            <person name="de Hoog S."/>
            <person name="Gorbushina A."/>
            <person name="Stielow B."/>
            <person name="Teixiera M."/>
            <person name="Abouelleil A."/>
            <person name="Chapman S.B."/>
            <person name="Priest M."/>
            <person name="Young S.K."/>
            <person name="Wortman J."/>
            <person name="Nusbaum C."/>
            <person name="Birren B."/>
        </authorList>
    </citation>
    <scope>NUCLEOTIDE SEQUENCE [LARGE SCALE GENOMIC DNA]</scope>
    <source>
        <strain evidence="3 4">CBS 118157</strain>
    </source>
</reference>
<dbReference type="GeneID" id="25329559"/>
<dbReference type="HOGENOM" id="CLU_033823_0_0_1"/>
<evidence type="ECO:0000313" key="4">
    <source>
        <dbReference type="Proteomes" id="UP000054342"/>
    </source>
</evidence>
<proteinExistence type="predicted"/>
<feature type="region of interest" description="Disordered" evidence="2">
    <location>
        <begin position="76"/>
        <end position="108"/>
    </location>
</feature>
<evidence type="ECO:0000256" key="1">
    <source>
        <dbReference type="SAM" id="Coils"/>
    </source>
</evidence>
<accession>A0A0D2EL43</accession>
<dbReference type="Proteomes" id="UP000054342">
    <property type="component" value="Unassembled WGS sequence"/>
</dbReference>
<feature type="compositionally biased region" description="Polar residues" evidence="2">
    <location>
        <begin position="15"/>
        <end position="30"/>
    </location>
</feature>
<organism evidence="3 4">
    <name type="scientific">Exophiala xenobiotica</name>
    <dbReference type="NCBI Taxonomy" id="348802"/>
    <lineage>
        <taxon>Eukaryota</taxon>
        <taxon>Fungi</taxon>
        <taxon>Dikarya</taxon>
        <taxon>Ascomycota</taxon>
        <taxon>Pezizomycotina</taxon>
        <taxon>Eurotiomycetes</taxon>
        <taxon>Chaetothyriomycetidae</taxon>
        <taxon>Chaetothyriales</taxon>
        <taxon>Herpotrichiellaceae</taxon>
        <taxon>Exophiala</taxon>
    </lineage>
</organism>
<dbReference type="OrthoDB" id="4157125at2759"/>
<dbReference type="EMBL" id="KN847320">
    <property type="protein sequence ID" value="KIW55365.1"/>
    <property type="molecule type" value="Genomic_DNA"/>
</dbReference>
<sequence length="553" mass="62810">MASWPNHCMLGSVHSPHNSPSQISPQSSLDTLPFPDYAVPPEMHHVKYDTAAPSAFEEGSSNERVNTPMELELSLTDRPAQWEYTTSPRKSLSVASEADHYHHGSASPEPVDKAIQFVRDFRNLNRLRNNVQKLRIRARDKRNQMKFARDEVYKTSAKLLRASQLQQDIHEQVQSLQESVREMGKQEILVDWLESQLIPAEWALKEAEQELYGVVAGEPALDQDEFQVDVRSFPDTSSYVPDAIDAMNTPYPPHELVAEERLAALDSSDSQLRTRLEKLDNDYAAIAQDARMRAAAGVPLDDFSQNFIAAYPNRRGDLVKDLAAISKEKRVLQSDSMLTSRPTSPTEALLRFDQFSGGDTDLRLQTWEHNDDETLQLQDEEYEARKDDLAPLLAHATLTNMKDIDRTMSTVGLEENDYITSNQENNESTDGLASFVSKWLLGCITASWWTVIRFAFQNYLDNRLSYTAMVRYVTDMWSREEGLPVSRFGSFTDLKSVRTSKLPSKLPSSTQYVVSPAYKPEWQSRQQKRRHSSGGSVELRAKTHVTYGRPNTE</sequence>
<feature type="region of interest" description="Disordered" evidence="2">
    <location>
        <begin position="13"/>
        <end position="36"/>
    </location>
</feature>
<feature type="compositionally biased region" description="Polar residues" evidence="2">
    <location>
        <begin position="83"/>
        <end position="94"/>
    </location>
</feature>
<name>A0A0D2EL43_9EURO</name>
<feature type="coiled-coil region" evidence="1">
    <location>
        <begin position="124"/>
        <end position="151"/>
    </location>
</feature>
<gene>
    <name evidence="3" type="ORF">PV05_07651</name>
</gene>
<feature type="region of interest" description="Disordered" evidence="2">
    <location>
        <begin position="517"/>
        <end position="553"/>
    </location>
</feature>
<dbReference type="AlphaFoldDB" id="A0A0D2EL43"/>
<keyword evidence="1" id="KW-0175">Coiled coil</keyword>
<evidence type="ECO:0000256" key="2">
    <source>
        <dbReference type="SAM" id="MobiDB-lite"/>
    </source>
</evidence>
<dbReference type="RefSeq" id="XP_013315949.1">
    <property type="nucleotide sequence ID" value="XM_013460495.1"/>
</dbReference>
<evidence type="ECO:0000313" key="3">
    <source>
        <dbReference type="EMBL" id="KIW55365.1"/>
    </source>
</evidence>
<keyword evidence="4" id="KW-1185">Reference proteome</keyword>
<protein>
    <submittedName>
        <fullName evidence="3">Uncharacterized protein</fullName>
    </submittedName>
</protein>